<feature type="signal peptide" evidence="1">
    <location>
        <begin position="1"/>
        <end position="20"/>
    </location>
</feature>
<keyword evidence="1" id="KW-0732">Signal</keyword>
<organism evidence="2 3">
    <name type="scientific">Ramlibacter pallidus</name>
    <dbReference type="NCBI Taxonomy" id="2780087"/>
    <lineage>
        <taxon>Bacteria</taxon>
        <taxon>Pseudomonadati</taxon>
        <taxon>Pseudomonadota</taxon>
        <taxon>Betaproteobacteria</taxon>
        <taxon>Burkholderiales</taxon>
        <taxon>Comamonadaceae</taxon>
        <taxon>Ramlibacter</taxon>
    </lineage>
</organism>
<accession>A0ABR9RYY3</accession>
<evidence type="ECO:0000313" key="2">
    <source>
        <dbReference type="EMBL" id="MBE7366451.1"/>
    </source>
</evidence>
<dbReference type="EMBL" id="JADDIV010000001">
    <property type="protein sequence ID" value="MBE7366451.1"/>
    <property type="molecule type" value="Genomic_DNA"/>
</dbReference>
<dbReference type="Proteomes" id="UP000806285">
    <property type="component" value="Unassembled WGS sequence"/>
</dbReference>
<gene>
    <name evidence="2" type="ORF">IM787_02610</name>
</gene>
<name>A0ABR9RYY3_9BURK</name>
<reference evidence="2 3" key="1">
    <citation type="submission" date="2020-10" db="EMBL/GenBank/DDBJ databases">
        <title>Ramlibacter sp. HM2 16S ribosomal RNA gene Genome sequencing and assembly.</title>
        <authorList>
            <person name="Kang M."/>
        </authorList>
    </citation>
    <scope>NUCLEOTIDE SEQUENCE [LARGE SCALE GENOMIC DNA]</scope>
    <source>
        <strain evidence="2 3">HM2</strain>
    </source>
</reference>
<dbReference type="PROSITE" id="PS51257">
    <property type="entry name" value="PROKAR_LIPOPROTEIN"/>
    <property type="match status" value="1"/>
</dbReference>
<dbReference type="RefSeq" id="WP_193675065.1">
    <property type="nucleotide sequence ID" value="NZ_JADDIV010000001.1"/>
</dbReference>
<keyword evidence="3" id="KW-1185">Reference proteome</keyword>
<proteinExistence type="predicted"/>
<protein>
    <recommendedName>
        <fullName evidence="4">Lipoprotein</fullName>
    </recommendedName>
</protein>
<feature type="chain" id="PRO_5045521549" description="Lipoprotein" evidence="1">
    <location>
        <begin position="21"/>
        <end position="171"/>
    </location>
</feature>
<evidence type="ECO:0000313" key="3">
    <source>
        <dbReference type="Proteomes" id="UP000806285"/>
    </source>
</evidence>
<sequence length="171" mass="17562">MRTFPVLALSASLALLSACGGGDDEGIIVDEDRPSSSGKAASVAVSAAGDATLNGVYSTSDLRLNNVTKVNPIGSDPETCRFKFEGLVQAGAGRTMIGDVRYLPDSPQVRTTFISINGVEFVLEGTTGATVDRANDRVNYAGAVLVSTQGSGRSITFTGSIPMLGNRPGGC</sequence>
<comment type="caution">
    <text evidence="2">The sequence shown here is derived from an EMBL/GenBank/DDBJ whole genome shotgun (WGS) entry which is preliminary data.</text>
</comment>
<evidence type="ECO:0000256" key="1">
    <source>
        <dbReference type="SAM" id="SignalP"/>
    </source>
</evidence>
<evidence type="ECO:0008006" key="4">
    <source>
        <dbReference type="Google" id="ProtNLM"/>
    </source>
</evidence>